<dbReference type="InterPro" id="IPR002477">
    <property type="entry name" value="Peptidoglycan-bd-like"/>
</dbReference>
<proteinExistence type="predicted"/>
<feature type="domain" description="Peptidase C39-like" evidence="2">
    <location>
        <begin position="107"/>
        <end position="253"/>
    </location>
</feature>
<accession>A0ABU5TYH3</accession>
<evidence type="ECO:0000259" key="2">
    <source>
        <dbReference type="Pfam" id="PF13529"/>
    </source>
</evidence>
<dbReference type="InterPro" id="IPR038765">
    <property type="entry name" value="Papain-like_cys_pep_sf"/>
</dbReference>
<evidence type="ECO:0000313" key="4">
    <source>
        <dbReference type="Proteomes" id="UP001301728"/>
    </source>
</evidence>
<dbReference type="EMBL" id="JAYGHT010000034">
    <property type="protein sequence ID" value="MEA5519498.1"/>
    <property type="molecule type" value="Genomic_DNA"/>
</dbReference>
<dbReference type="InterPro" id="IPR039564">
    <property type="entry name" value="Peptidase_C39-like"/>
</dbReference>
<reference evidence="3 4" key="1">
    <citation type="submission" date="2023-12" db="EMBL/GenBank/DDBJ databases">
        <title>Baltic Sea Cyanobacteria.</title>
        <authorList>
            <person name="Delbaje E."/>
            <person name="Fewer D.P."/>
            <person name="Shishido T.K."/>
        </authorList>
    </citation>
    <scope>NUCLEOTIDE SEQUENCE [LARGE SCALE GENOMIC DNA]</scope>
    <source>
        <strain evidence="3 4">CCNP 1315</strain>
    </source>
</reference>
<sequence>MQYILHFKTDSYLKRFPFAPEKLLSEHLLFYKAGDEISISDYTQNLQGNHIRVILENVDVRSVSLEDIEKQYYCLASEVEIFNAEVARGSRDAQQFPPTLPPKVNLAVPLHTQHNNKYNPGGACNVTCIAMILKYYGIDSRTKTDLDQDVQLEDVLYLKTSQWDEENGFHGSSQARHQPQFLMRLLREWGEKYGRGALQNSHFKEFASEDDIKQHIASGNPVVIHGYFTNYGHIIVVKGYDETTKEWICNDPNGKWLGYQGGYDKNASGENVRYSYDSVREVCHIGGGIWCHFPVPRVLRLKQQLMEGSDVIQVQTALKKLGYLVDQNGVFDKKTDDAVKQFQEEKNLTVDGVVGPTTWGKLFTTFS</sequence>
<comment type="caution">
    <text evidence="3">The sequence shown here is derived from an EMBL/GenBank/DDBJ whole genome shotgun (WGS) entry which is preliminary data.</text>
</comment>
<dbReference type="RefSeq" id="WP_323275049.1">
    <property type="nucleotide sequence ID" value="NZ_JAYGHT010000034.1"/>
</dbReference>
<keyword evidence="4" id="KW-1185">Reference proteome</keyword>
<gene>
    <name evidence="3" type="ORF">VB854_11130</name>
</gene>
<dbReference type="Gene3D" id="1.10.101.10">
    <property type="entry name" value="PGBD-like superfamily/PGBD"/>
    <property type="match status" value="1"/>
</dbReference>
<organism evidence="3 4">
    <name type="scientific">Limnoraphis robusta CCNP1315</name>
    <dbReference type="NCBI Taxonomy" id="3110306"/>
    <lineage>
        <taxon>Bacteria</taxon>
        <taxon>Bacillati</taxon>
        <taxon>Cyanobacteriota</taxon>
        <taxon>Cyanophyceae</taxon>
        <taxon>Oscillatoriophycideae</taxon>
        <taxon>Oscillatoriales</taxon>
        <taxon>Sirenicapillariaceae</taxon>
        <taxon>Limnoraphis</taxon>
    </lineage>
</organism>
<dbReference type="InterPro" id="IPR036366">
    <property type="entry name" value="PGBDSf"/>
</dbReference>
<dbReference type="Pfam" id="PF13529">
    <property type="entry name" value="Peptidase_C39_2"/>
    <property type="match status" value="1"/>
</dbReference>
<dbReference type="Proteomes" id="UP001301728">
    <property type="component" value="Unassembled WGS sequence"/>
</dbReference>
<dbReference type="Gene3D" id="3.90.70.10">
    <property type="entry name" value="Cysteine proteinases"/>
    <property type="match status" value="1"/>
</dbReference>
<protein>
    <submittedName>
        <fullName evidence="3">C39 family peptidase</fullName>
    </submittedName>
</protein>
<feature type="domain" description="Peptidoglycan binding-like" evidence="1">
    <location>
        <begin position="308"/>
        <end position="362"/>
    </location>
</feature>
<dbReference type="InterPro" id="IPR036365">
    <property type="entry name" value="PGBD-like_sf"/>
</dbReference>
<dbReference type="SUPFAM" id="SSF54001">
    <property type="entry name" value="Cysteine proteinases"/>
    <property type="match status" value="1"/>
</dbReference>
<evidence type="ECO:0000313" key="3">
    <source>
        <dbReference type="EMBL" id="MEA5519498.1"/>
    </source>
</evidence>
<name>A0ABU5TYH3_9CYAN</name>
<evidence type="ECO:0000259" key="1">
    <source>
        <dbReference type="Pfam" id="PF01471"/>
    </source>
</evidence>
<dbReference type="Pfam" id="PF01471">
    <property type="entry name" value="PG_binding_1"/>
    <property type="match status" value="1"/>
</dbReference>
<dbReference type="SUPFAM" id="SSF47090">
    <property type="entry name" value="PGBD-like"/>
    <property type="match status" value="1"/>
</dbReference>